<reference evidence="2 3" key="1">
    <citation type="submission" date="2019-08" db="EMBL/GenBank/DDBJ databases">
        <title>Selenomonas sp. mPRGC5 and Selenomonas sp. mPRGC8 isolated from ruminal fluid of dairy goat (Capra hircus).</title>
        <authorList>
            <person name="Poothong S."/>
            <person name="Nuengjamnong C."/>
            <person name="Tanasupawat S."/>
        </authorList>
    </citation>
    <scope>NUCLEOTIDE SEQUENCE [LARGE SCALE GENOMIC DNA]</scope>
    <source>
        <strain evidence="3">mPRGC8</strain>
    </source>
</reference>
<dbReference type="Pfam" id="PF13552">
    <property type="entry name" value="DUF4127"/>
    <property type="match status" value="1"/>
</dbReference>
<evidence type="ECO:0000313" key="3">
    <source>
        <dbReference type="Proteomes" id="UP000322783"/>
    </source>
</evidence>
<dbReference type="EMBL" id="VTOZ01000019">
    <property type="protein sequence ID" value="TYZ28017.1"/>
    <property type="molecule type" value="Genomic_DNA"/>
</dbReference>
<dbReference type="RefSeq" id="WP_149189392.1">
    <property type="nucleotide sequence ID" value="NZ_VTOZ01000019.1"/>
</dbReference>
<feature type="chain" id="PRO_5039500552" evidence="1">
    <location>
        <begin position="26"/>
        <end position="546"/>
    </location>
</feature>
<accession>A0A5D6WJR1</accession>
<gene>
    <name evidence="2" type="ORF">FZ041_09570</name>
</gene>
<evidence type="ECO:0000256" key="1">
    <source>
        <dbReference type="SAM" id="SignalP"/>
    </source>
</evidence>
<organism evidence="2 3">
    <name type="scientific">Selenomonas caprae</name>
    <dbReference type="NCBI Taxonomy" id="2606905"/>
    <lineage>
        <taxon>Bacteria</taxon>
        <taxon>Bacillati</taxon>
        <taxon>Bacillota</taxon>
        <taxon>Negativicutes</taxon>
        <taxon>Selenomonadales</taxon>
        <taxon>Selenomonadaceae</taxon>
        <taxon>Selenomonas</taxon>
    </lineage>
</organism>
<dbReference type="AlphaFoldDB" id="A0A5D6WJR1"/>
<proteinExistence type="predicted"/>
<keyword evidence="3" id="KW-1185">Reference proteome</keyword>
<dbReference type="Proteomes" id="UP000322783">
    <property type="component" value="Unassembled WGS sequence"/>
</dbReference>
<comment type="caution">
    <text evidence="2">The sequence shown here is derived from an EMBL/GenBank/DDBJ whole genome shotgun (WGS) entry which is preliminary data.</text>
</comment>
<evidence type="ECO:0000313" key="2">
    <source>
        <dbReference type="EMBL" id="TYZ28017.1"/>
    </source>
</evidence>
<sequence>MRNILTKAGILVLLFLMLLPAVPVAAGRHKADQAAKPKARILFVPQDNRPTSCEQTADVVRKLGYEVVMPDKELLGGLKKRGNPERLWQWTKEQAPKADIAVIATDSLLYGGLVASRKHNTPLPVLQERAGRLAELHRDNPGLKLYAFASLMRTPRSGEASGGEDPDYYIDYGAKIFRYTGLMDKAEMRGLSAAEADEAMELESAIPDWVLADWMKRRQHNVDTTKMLIDDVRAGAMEYLLVGKDDNASLSQTHRESRWLKTYAEGIPAEHFQLVAGIDELGLLLLSRAANAWEHVVPQVAIRYNEGFGGQTIPTYSDERVEATLQTDLQIAGGRLVAEPAKADFTLLVNTNPDGVTGEANHIRDWEQAPLNNGQDRAGTNAFLRQLRELLHKGYAVGVADIAFTNGADNALMRHLEQENLLFSLRSYAGWNTATNSLGFSLAQGMLAARMPKAAANALLLTRYLDDWGYQANVRTALAMEIEQLEDPQVYLYLGDYEPYMVEQSTALLQAFAREHLPQLHRPETLRVTFPWQRMFIADIRYDAQN</sequence>
<protein>
    <submittedName>
        <fullName evidence="2">DUF4127 family protein</fullName>
    </submittedName>
</protein>
<keyword evidence="1" id="KW-0732">Signal</keyword>
<dbReference type="InterPro" id="IPR025394">
    <property type="entry name" value="DUF4127"/>
</dbReference>
<feature type="signal peptide" evidence="1">
    <location>
        <begin position="1"/>
        <end position="25"/>
    </location>
</feature>
<name>A0A5D6WJR1_9FIRM</name>